<dbReference type="InterPro" id="IPR035965">
    <property type="entry name" value="PAS-like_dom_sf"/>
</dbReference>
<dbReference type="AlphaFoldDB" id="A0A1W1C2G5"/>
<sequence length="172" mass="19526">MQRPTPTDVEREITNIDMIVSKGDAEGNITYTNPIFMKISGYSQGELLDKPHSILRHPDMPKAIFKYLWDNISEGKEVHAFVKNLCKDGSYYWVLAQVRMAKNPDGSFRNYVSTRKKVSENAKALINELYIKMCEAEKDGDIDASVKVLGDFLAEKGHSLATFNQCMDELNK</sequence>
<organism evidence="2">
    <name type="scientific">hydrothermal vent metagenome</name>
    <dbReference type="NCBI Taxonomy" id="652676"/>
    <lineage>
        <taxon>unclassified sequences</taxon>
        <taxon>metagenomes</taxon>
        <taxon>ecological metagenomes</taxon>
    </lineage>
</organism>
<name>A0A1W1C2G5_9ZZZZ</name>
<reference evidence="2" key="1">
    <citation type="submission" date="2016-10" db="EMBL/GenBank/DDBJ databases">
        <authorList>
            <person name="de Groot N.N."/>
        </authorList>
    </citation>
    <scope>NUCLEOTIDE SEQUENCE</scope>
</reference>
<proteinExistence type="predicted"/>
<dbReference type="PROSITE" id="PS50112">
    <property type="entry name" value="PAS"/>
    <property type="match status" value="1"/>
</dbReference>
<accession>A0A1W1C2G5</accession>
<gene>
    <name evidence="2" type="ORF">MNB_SV-3-682</name>
</gene>
<protein>
    <submittedName>
        <fullName evidence="2">PUTATIVE SIGNAL-TRANSDUCTION SENSOR PROTEIN</fullName>
    </submittedName>
</protein>
<dbReference type="InterPro" id="IPR013655">
    <property type="entry name" value="PAS_fold_3"/>
</dbReference>
<dbReference type="CDD" id="cd00130">
    <property type="entry name" value="PAS"/>
    <property type="match status" value="1"/>
</dbReference>
<dbReference type="EMBL" id="FPHI01000021">
    <property type="protein sequence ID" value="SFV59925.1"/>
    <property type="molecule type" value="Genomic_DNA"/>
</dbReference>
<evidence type="ECO:0000259" key="1">
    <source>
        <dbReference type="PROSITE" id="PS50112"/>
    </source>
</evidence>
<dbReference type="InterPro" id="IPR000014">
    <property type="entry name" value="PAS"/>
</dbReference>
<dbReference type="Gene3D" id="3.30.450.20">
    <property type="entry name" value="PAS domain"/>
    <property type="match status" value="1"/>
</dbReference>
<dbReference type="Pfam" id="PF08447">
    <property type="entry name" value="PAS_3"/>
    <property type="match status" value="1"/>
</dbReference>
<feature type="domain" description="PAS" evidence="1">
    <location>
        <begin position="24"/>
        <end position="75"/>
    </location>
</feature>
<dbReference type="SUPFAM" id="SSF55785">
    <property type="entry name" value="PYP-like sensor domain (PAS domain)"/>
    <property type="match status" value="1"/>
</dbReference>
<evidence type="ECO:0000313" key="2">
    <source>
        <dbReference type="EMBL" id="SFV59925.1"/>
    </source>
</evidence>
<dbReference type="NCBIfam" id="TIGR00229">
    <property type="entry name" value="sensory_box"/>
    <property type="match status" value="1"/>
</dbReference>